<dbReference type="Proteomes" id="UP000198282">
    <property type="component" value="Unassembled WGS sequence"/>
</dbReference>
<dbReference type="EMBL" id="FZOD01000020">
    <property type="protein sequence ID" value="SNS94206.1"/>
    <property type="molecule type" value="Genomic_DNA"/>
</dbReference>
<dbReference type="AlphaFoldDB" id="A0A239IKB9"/>
<feature type="compositionally biased region" description="Polar residues" evidence="1">
    <location>
        <begin position="26"/>
        <end position="38"/>
    </location>
</feature>
<evidence type="ECO:0000313" key="2">
    <source>
        <dbReference type="EMBL" id="SNS94206.1"/>
    </source>
</evidence>
<reference evidence="2 3" key="1">
    <citation type="submission" date="2017-06" db="EMBL/GenBank/DDBJ databases">
        <authorList>
            <person name="Kim H.J."/>
            <person name="Triplett B.A."/>
        </authorList>
    </citation>
    <scope>NUCLEOTIDE SEQUENCE [LARGE SCALE GENOMIC DNA]</scope>
    <source>
        <strain evidence="2 3">CGMCC 4.2132</strain>
    </source>
</reference>
<protein>
    <submittedName>
        <fullName evidence="2">Uncharacterized protein</fullName>
    </submittedName>
</protein>
<evidence type="ECO:0000313" key="3">
    <source>
        <dbReference type="Proteomes" id="UP000198282"/>
    </source>
</evidence>
<feature type="compositionally biased region" description="Basic residues" evidence="1">
    <location>
        <begin position="40"/>
        <end position="49"/>
    </location>
</feature>
<name>A0A239IKB9_9ACTN</name>
<sequence>MYEVLVTHKVARIFLFRFMDRARSVSRSQTGPCLTPTSRGRPHRSRRHLATARKIDARVDLIVGPSERYQNRGDPKHGRLRKTV</sequence>
<accession>A0A239IKB9</accession>
<evidence type="ECO:0000256" key="1">
    <source>
        <dbReference type="SAM" id="MobiDB-lite"/>
    </source>
</evidence>
<gene>
    <name evidence="2" type="ORF">SAMN05216276_10205</name>
</gene>
<keyword evidence="3" id="KW-1185">Reference proteome</keyword>
<proteinExistence type="predicted"/>
<feature type="region of interest" description="Disordered" evidence="1">
    <location>
        <begin position="26"/>
        <end position="49"/>
    </location>
</feature>
<organism evidence="2 3">
    <name type="scientific">Streptosporangium subroseum</name>
    <dbReference type="NCBI Taxonomy" id="106412"/>
    <lineage>
        <taxon>Bacteria</taxon>
        <taxon>Bacillati</taxon>
        <taxon>Actinomycetota</taxon>
        <taxon>Actinomycetes</taxon>
        <taxon>Streptosporangiales</taxon>
        <taxon>Streptosporangiaceae</taxon>
        <taxon>Streptosporangium</taxon>
    </lineage>
</organism>